<comment type="similarity">
    <text evidence="5">Belongs to the RRS1 family.</text>
</comment>
<dbReference type="GO" id="GO:0015748">
    <property type="term" value="P:organophosphate ester transport"/>
    <property type="evidence" value="ECO:0007669"/>
    <property type="project" value="UniProtKB-ARBA"/>
</dbReference>
<evidence type="ECO:0000256" key="6">
    <source>
        <dbReference type="ARBA" id="ARBA00022448"/>
    </source>
</evidence>
<keyword evidence="13" id="KW-0496">Mitochondrion</keyword>
<dbReference type="Pfam" id="PF00153">
    <property type="entry name" value="Mito_carr"/>
    <property type="match status" value="3"/>
</dbReference>
<dbReference type="Gene3D" id="1.50.40.10">
    <property type="entry name" value="Mitochondrial carrier domain"/>
    <property type="match status" value="1"/>
</dbReference>
<dbReference type="GO" id="GO:0042254">
    <property type="term" value="P:ribosome biogenesis"/>
    <property type="evidence" value="ECO:0007669"/>
    <property type="project" value="UniProtKB-KW"/>
</dbReference>
<keyword evidence="7" id="KW-0690">Ribosome biogenesis</keyword>
<dbReference type="GO" id="GO:0015711">
    <property type="term" value="P:organic anion transport"/>
    <property type="evidence" value="ECO:0007669"/>
    <property type="project" value="UniProtKB-ARBA"/>
</dbReference>
<evidence type="ECO:0000256" key="2">
    <source>
        <dbReference type="ARBA" id="ARBA00004448"/>
    </source>
</evidence>
<dbReference type="OrthoDB" id="28455at2759"/>
<dbReference type="SUPFAM" id="SSF103506">
    <property type="entry name" value="Mitochondrial carrier"/>
    <property type="match status" value="1"/>
</dbReference>
<dbReference type="PANTHER" id="PTHR24089">
    <property type="entry name" value="SOLUTE CARRIER FAMILY 25"/>
    <property type="match status" value="1"/>
</dbReference>
<dbReference type="GO" id="GO:0009706">
    <property type="term" value="C:chloroplast inner membrane"/>
    <property type="evidence" value="ECO:0007669"/>
    <property type="project" value="UniProtKB-SubCell"/>
</dbReference>
<dbReference type="FunFam" id="1.50.40.10:FF:000150">
    <property type="entry name" value="Adenine nucleotide transporter BT1, chloroplastic/mitochondrial"/>
    <property type="match status" value="1"/>
</dbReference>
<keyword evidence="12" id="KW-1133">Transmembrane helix</keyword>
<dbReference type="Pfam" id="PF04939">
    <property type="entry name" value="RRS1"/>
    <property type="match status" value="1"/>
</dbReference>
<evidence type="ECO:0000256" key="8">
    <source>
        <dbReference type="ARBA" id="ARBA00022692"/>
    </source>
</evidence>
<evidence type="ECO:0000256" key="15">
    <source>
        <dbReference type="ARBA" id="ARBA00023242"/>
    </source>
</evidence>
<evidence type="ECO:0000256" key="12">
    <source>
        <dbReference type="ARBA" id="ARBA00022989"/>
    </source>
</evidence>
<sequence length="720" mass="78375">MEAEKYQMDLGNLMASDPTHHFESVPSSRFVTVILRPGSCSQGVSPGKFRLSEEELTRACLEKGTELVQAIANAVFALPSTDDRDGPIVRLPPPTTTLPREKHLLKPKPPTKWELFAKMKGIKKRKKDKRVFDEQTGTWKRRHGYDRVNDDKDIPIIEAKLSDGNEPGEDPFSKRKAEKKQRVEKQEKNRLQNLKQAAKAGALPSHVQLAATALPITGTHGEAPKKASKEELQNVAGMAATATASGGKFDKKLPGEKPAKHAGKYRKFLPVVEGKGMSSQEKQQTAKILDQLMSKSSHGMLDVNKVVLVIGMADKRLQPFEKKTDGMFLLPFPELGFSWNLQEGFYPTGGLFASVGQMGVGFGVSPNSSNPTNNSVKVSGTDLYMKYVSPEVGYRALETPAADPAETAAEATDVAEEAVVKKEKKKGGFKIRIRIGNPHFKRLFSGAIAGAVSRTAVAPLETIRTHLMVGSNGNSTTEVFQSIMNTEGWKGLFRGNFVNVIRVAPSKAIELFAYDTAKKALTPKDGEQPKLPIPPSLVAGAVAGVSSTLCTYPLELLKTRLTIQRDVYDNLLHALLKIIQEEGLSELYRGLTPSLIGVVPYAATNYFAYDTLKKLYKKTFDTDDIGNIATLMIGSAAGAISSSATFPLEVARKHMQVGAVGGRQVYKNMLHALLSILEKEGVGGLYKGLGPSCMKLVPAAGISFMCYEACKKILIDEEDA</sequence>
<accession>A0A9E7KHJ8</accession>
<feature type="repeat" description="Solcar" evidence="16">
    <location>
        <begin position="625"/>
        <end position="713"/>
    </location>
</feature>
<proteinExistence type="inferred from homology"/>
<reference evidence="18" key="1">
    <citation type="submission" date="2022-05" db="EMBL/GenBank/DDBJ databases">
        <title>The Musa troglodytarum L. genome provides insights into the mechanism of non-climacteric behaviour and enrichment of carotenoids.</title>
        <authorList>
            <person name="Wang J."/>
        </authorList>
    </citation>
    <scope>NUCLEOTIDE SEQUENCE</scope>
    <source>
        <tissue evidence="18">Leaf</tissue>
    </source>
</reference>
<dbReference type="InterPro" id="IPR007023">
    <property type="entry name" value="Ribosom_reg"/>
</dbReference>
<dbReference type="GO" id="GO:0005634">
    <property type="term" value="C:nucleus"/>
    <property type="evidence" value="ECO:0007669"/>
    <property type="project" value="UniProtKB-SubCell"/>
</dbReference>
<comment type="subcellular location">
    <subcellularLocation>
        <location evidence="2">Mitochondrion inner membrane</location>
        <topology evidence="2">Multi-pass membrane protein</topology>
    </subcellularLocation>
    <subcellularLocation>
        <location evidence="1">Nucleus</location>
    </subcellularLocation>
    <subcellularLocation>
        <location evidence="3">Plastid</location>
        <location evidence="3">Chloroplast inner membrane</location>
        <topology evidence="3">Multi-pass membrane protein</topology>
    </subcellularLocation>
</comment>
<evidence type="ECO:0000256" key="14">
    <source>
        <dbReference type="ARBA" id="ARBA00023136"/>
    </source>
</evidence>
<keyword evidence="11" id="KW-0999">Mitochondrion inner membrane</keyword>
<feature type="repeat" description="Solcar" evidence="16">
    <location>
        <begin position="437"/>
        <end position="520"/>
    </location>
</feature>
<feature type="repeat" description="Solcar" evidence="16">
    <location>
        <begin position="531"/>
        <end position="615"/>
    </location>
</feature>
<comment type="similarity">
    <text evidence="4">Belongs to the mitochondrial carrier (TC 2.A.29) family.</text>
</comment>
<evidence type="ECO:0000256" key="17">
    <source>
        <dbReference type="SAM" id="MobiDB-lite"/>
    </source>
</evidence>
<keyword evidence="6" id="KW-0813">Transport</keyword>
<dbReference type="Proteomes" id="UP001055439">
    <property type="component" value="Chromosome 7"/>
</dbReference>
<name>A0A9E7KHJ8_9LILI</name>
<evidence type="ECO:0000256" key="11">
    <source>
        <dbReference type="ARBA" id="ARBA00022792"/>
    </source>
</evidence>
<feature type="compositionally biased region" description="Basic and acidic residues" evidence="17">
    <location>
        <begin position="171"/>
        <end position="186"/>
    </location>
</feature>
<dbReference type="GO" id="GO:0005743">
    <property type="term" value="C:mitochondrial inner membrane"/>
    <property type="evidence" value="ECO:0007669"/>
    <property type="project" value="UniProtKB-SubCell"/>
</dbReference>
<keyword evidence="9" id="KW-0677">Repeat</keyword>
<keyword evidence="10" id="KW-0934">Plastid</keyword>
<evidence type="ECO:0000256" key="16">
    <source>
        <dbReference type="PROSITE-ProRule" id="PRU00282"/>
    </source>
</evidence>
<feature type="region of interest" description="Disordered" evidence="17">
    <location>
        <begin position="85"/>
        <end position="106"/>
    </location>
</feature>
<dbReference type="EMBL" id="CP097509">
    <property type="protein sequence ID" value="URE15815.1"/>
    <property type="molecule type" value="Genomic_DNA"/>
</dbReference>
<keyword evidence="14 16" id="KW-0472">Membrane</keyword>
<evidence type="ECO:0000256" key="3">
    <source>
        <dbReference type="ARBA" id="ARBA00004478"/>
    </source>
</evidence>
<dbReference type="PROSITE" id="PS50920">
    <property type="entry name" value="SOLCAR"/>
    <property type="match status" value="3"/>
</dbReference>
<evidence type="ECO:0000256" key="4">
    <source>
        <dbReference type="ARBA" id="ARBA00006375"/>
    </source>
</evidence>
<evidence type="ECO:0000256" key="9">
    <source>
        <dbReference type="ARBA" id="ARBA00022737"/>
    </source>
</evidence>
<organism evidence="18 19">
    <name type="scientific">Musa troglodytarum</name>
    <name type="common">fe'i banana</name>
    <dbReference type="NCBI Taxonomy" id="320322"/>
    <lineage>
        <taxon>Eukaryota</taxon>
        <taxon>Viridiplantae</taxon>
        <taxon>Streptophyta</taxon>
        <taxon>Embryophyta</taxon>
        <taxon>Tracheophyta</taxon>
        <taxon>Spermatophyta</taxon>
        <taxon>Magnoliopsida</taxon>
        <taxon>Liliopsida</taxon>
        <taxon>Zingiberales</taxon>
        <taxon>Musaceae</taxon>
        <taxon>Musa</taxon>
    </lineage>
</organism>
<keyword evidence="10" id="KW-1001">Plastid inner membrane</keyword>
<evidence type="ECO:0000313" key="19">
    <source>
        <dbReference type="Proteomes" id="UP001055439"/>
    </source>
</evidence>
<evidence type="ECO:0000256" key="10">
    <source>
        <dbReference type="ARBA" id="ARBA00022780"/>
    </source>
</evidence>
<evidence type="ECO:0000313" key="18">
    <source>
        <dbReference type="EMBL" id="URE15815.1"/>
    </source>
</evidence>
<gene>
    <name evidence="18" type="ORF">MUK42_11243</name>
</gene>
<evidence type="ECO:0000256" key="1">
    <source>
        <dbReference type="ARBA" id="ARBA00004123"/>
    </source>
</evidence>
<dbReference type="PRINTS" id="PR00926">
    <property type="entry name" value="MITOCARRIER"/>
</dbReference>
<dbReference type="GO" id="GO:0055085">
    <property type="term" value="P:transmembrane transport"/>
    <property type="evidence" value="ECO:0007669"/>
    <property type="project" value="InterPro"/>
</dbReference>
<evidence type="ECO:0000256" key="13">
    <source>
        <dbReference type="ARBA" id="ARBA00023128"/>
    </source>
</evidence>
<dbReference type="InterPro" id="IPR002067">
    <property type="entry name" value="MCP"/>
</dbReference>
<evidence type="ECO:0000256" key="5">
    <source>
        <dbReference type="ARBA" id="ARBA00010077"/>
    </source>
</evidence>
<keyword evidence="15" id="KW-0539">Nucleus</keyword>
<dbReference type="InterPro" id="IPR018108">
    <property type="entry name" value="MCP_transmembrane"/>
</dbReference>
<keyword evidence="8 16" id="KW-0812">Transmembrane</keyword>
<dbReference type="InterPro" id="IPR023395">
    <property type="entry name" value="MCP_dom_sf"/>
</dbReference>
<protein>
    <submittedName>
        <fullName evidence="18">Ribosome biogenesis regulatory protein</fullName>
    </submittedName>
</protein>
<keyword evidence="19" id="KW-1185">Reference proteome</keyword>
<feature type="region of interest" description="Disordered" evidence="17">
    <location>
        <begin position="160"/>
        <end position="186"/>
    </location>
</feature>
<evidence type="ECO:0000256" key="7">
    <source>
        <dbReference type="ARBA" id="ARBA00022517"/>
    </source>
</evidence>
<dbReference type="AlphaFoldDB" id="A0A9E7KHJ8"/>